<evidence type="ECO:0000256" key="1">
    <source>
        <dbReference type="SAM" id="MobiDB-lite"/>
    </source>
</evidence>
<dbReference type="OrthoDB" id="2693411at2759"/>
<name>A0A8I3A6L5_9AGAM</name>
<keyword evidence="3" id="KW-1185">Reference proteome</keyword>
<dbReference type="EMBL" id="JAGFBS010000029">
    <property type="protein sequence ID" value="KAG6372123.1"/>
    <property type="molecule type" value="Genomic_DNA"/>
</dbReference>
<comment type="caution">
    <text evidence="2">The sequence shown here is derived from an EMBL/GenBank/DDBJ whole genome shotgun (WGS) entry which is preliminary data.</text>
</comment>
<feature type="compositionally biased region" description="Basic and acidic residues" evidence="1">
    <location>
        <begin position="337"/>
        <end position="348"/>
    </location>
</feature>
<reference evidence="2" key="1">
    <citation type="submission" date="2021-03" db="EMBL/GenBank/DDBJ databases">
        <title>Evolutionary innovations through gain and loss of genes in the ectomycorrhizal Boletales.</title>
        <authorList>
            <person name="Wu G."/>
            <person name="Miyauchi S."/>
            <person name="Morin E."/>
            <person name="Yang Z.-L."/>
            <person name="Xu J."/>
            <person name="Martin F.M."/>
        </authorList>
    </citation>
    <scope>NUCLEOTIDE SEQUENCE</scope>
    <source>
        <strain evidence="2">BR01</strain>
    </source>
</reference>
<accession>A0A8I3A6L5</accession>
<evidence type="ECO:0000313" key="3">
    <source>
        <dbReference type="Proteomes" id="UP000683000"/>
    </source>
</evidence>
<evidence type="ECO:0000313" key="2">
    <source>
        <dbReference type="EMBL" id="KAG6372123.1"/>
    </source>
</evidence>
<sequence length="454" mass="50691">MAPMKWTILEQVEFLTGLYPKYLEHTMDKSYHQFWAELYTKWFARWPKRATLFPNIEGVLNAEQGKALGAAVDMHKKLQQKKSSVFEKVLAPKGSCICMPTELYMLEHYDDRIKPQIMAEQQAGRIPTFRNNLTVVHKYAQELLESEDSKIKEKIKFMYEMQEKVSKATCDSDSEEETDPAEIKCTIDDLPYMLTRVAKLVKRCTCFAISFVCTGPDPSRNWEISQSLSTYDLCSCHPDMTPSGCTFPSLFPRESNAMLITFQEYAETIFMSFFLVSPSPESRNPTKSEKTLGVLPADKGCNNGDVAIEDSGDDMENRKTEEGGSPESENQCGAGDKGTDDAEGEKIDKGGQGYGAAIVEGDEWQVTSDAGQSFVGLDASFGTWSPSGTAGPSPNQSIIQFNASMQLQDPATIGLQVGLPHAFCSFTQQLSRVILALTLALREWKRICLRQLQL</sequence>
<protein>
    <submittedName>
        <fullName evidence="2">Uncharacterized protein</fullName>
    </submittedName>
</protein>
<organism evidence="2 3">
    <name type="scientific">Boletus reticuloceps</name>
    <dbReference type="NCBI Taxonomy" id="495285"/>
    <lineage>
        <taxon>Eukaryota</taxon>
        <taxon>Fungi</taxon>
        <taxon>Dikarya</taxon>
        <taxon>Basidiomycota</taxon>
        <taxon>Agaricomycotina</taxon>
        <taxon>Agaricomycetes</taxon>
        <taxon>Agaricomycetidae</taxon>
        <taxon>Boletales</taxon>
        <taxon>Boletineae</taxon>
        <taxon>Boletaceae</taxon>
        <taxon>Boletoideae</taxon>
        <taxon>Boletus</taxon>
    </lineage>
</organism>
<dbReference type="Proteomes" id="UP000683000">
    <property type="component" value="Unassembled WGS sequence"/>
</dbReference>
<dbReference type="AlphaFoldDB" id="A0A8I3A6L5"/>
<proteinExistence type="predicted"/>
<feature type="region of interest" description="Disordered" evidence="1">
    <location>
        <begin position="280"/>
        <end position="348"/>
    </location>
</feature>
<gene>
    <name evidence="2" type="ORF">JVT61DRAFT_7902</name>
</gene>